<sequence length="183" mass="20501">MGHGISFGLGVTQKRYSQNARRASRAAVSTGIVIAPDRETPWSAAHRGRRERHRRPDPCPPLETSANTVFFAARAPRPARASPTFRSLGGEFHVLGRPEPYDFSYLLSVTCLREDPEAFWEFYRTYLAYPDATPTRTHRALAALEQRGADCRRSSRWTWTGCTRQPGRATSSRCTARCAVTTA</sequence>
<keyword evidence="1" id="KW-0808">Transferase</keyword>
<dbReference type="GO" id="GO:0016740">
    <property type="term" value="F:transferase activity"/>
    <property type="evidence" value="ECO:0007669"/>
    <property type="project" value="UniProtKB-KW"/>
</dbReference>
<proteinExistence type="predicted"/>
<protein>
    <submittedName>
        <fullName evidence="3">Uncharacterized protein</fullName>
    </submittedName>
</protein>
<dbReference type="InterPro" id="IPR029035">
    <property type="entry name" value="DHS-like_NAD/FAD-binding_dom"/>
</dbReference>
<gene>
    <name evidence="3" type="ORF">MOPEL_071_00630</name>
</gene>
<dbReference type="Proteomes" id="UP000004367">
    <property type="component" value="Unassembled WGS sequence"/>
</dbReference>
<dbReference type="SUPFAM" id="SSF52467">
    <property type="entry name" value="DHS-like NAD/FAD-binding domain"/>
    <property type="match status" value="1"/>
</dbReference>
<dbReference type="Gene3D" id="3.30.1600.10">
    <property type="entry name" value="SIR2/SIRT2 'Small Domain"/>
    <property type="match status" value="1"/>
</dbReference>
<evidence type="ECO:0000256" key="1">
    <source>
        <dbReference type="ARBA" id="ARBA00022679"/>
    </source>
</evidence>
<dbReference type="eggNOG" id="COG0846">
    <property type="taxonomic scope" value="Bacteria"/>
</dbReference>
<comment type="caution">
    <text evidence="3">The sequence shown here is derived from an EMBL/GenBank/DDBJ whole genome shotgun (WGS) entry which is preliminary data.</text>
</comment>
<organism evidence="3 4">
    <name type="scientific">Mobilicoccus pelagius NBRC 104925</name>
    <dbReference type="NCBI Taxonomy" id="1089455"/>
    <lineage>
        <taxon>Bacteria</taxon>
        <taxon>Bacillati</taxon>
        <taxon>Actinomycetota</taxon>
        <taxon>Actinomycetes</taxon>
        <taxon>Micrococcales</taxon>
        <taxon>Dermatophilaceae</taxon>
        <taxon>Mobilicoccus</taxon>
    </lineage>
</organism>
<dbReference type="AlphaFoldDB" id="H5URI9"/>
<feature type="region of interest" description="Disordered" evidence="2">
    <location>
        <begin position="40"/>
        <end position="61"/>
    </location>
</feature>
<evidence type="ECO:0000313" key="4">
    <source>
        <dbReference type="Proteomes" id="UP000004367"/>
    </source>
</evidence>
<evidence type="ECO:0000313" key="3">
    <source>
        <dbReference type="EMBL" id="GAB48347.1"/>
    </source>
</evidence>
<dbReference type="Gene3D" id="3.40.50.1220">
    <property type="entry name" value="TPP-binding domain"/>
    <property type="match status" value="1"/>
</dbReference>
<name>H5URI9_9MICO</name>
<reference evidence="3 4" key="1">
    <citation type="submission" date="2012-02" db="EMBL/GenBank/DDBJ databases">
        <title>Whole genome shotgun sequence of Mobilicoccus pelagius NBRC 104925.</title>
        <authorList>
            <person name="Yoshida Y."/>
            <person name="Hosoyama A."/>
            <person name="Tsuchikane K."/>
            <person name="Katsumata H."/>
            <person name="Yamazaki S."/>
            <person name="Fujita N."/>
        </authorList>
    </citation>
    <scope>NUCLEOTIDE SEQUENCE [LARGE SCALE GENOMIC DNA]</scope>
    <source>
        <strain evidence="3 4">NBRC 104925</strain>
    </source>
</reference>
<dbReference type="STRING" id="1089455.MOPEL_071_00630"/>
<dbReference type="InterPro" id="IPR026591">
    <property type="entry name" value="Sirtuin_cat_small_dom_sf"/>
</dbReference>
<accession>H5URI9</accession>
<keyword evidence="4" id="KW-1185">Reference proteome</keyword>
<dbReference type="EMBL" id="BAFE01000051">
    <property type="protein sequence ID" value="GAB48347.1"/>
    <property type="molecule type" value="Genomic_DNA"/>
</dbReference>
<evidence type="ECO:0000256" key="2">
    <source>
        <dbReference type="SAM" id="MobiDB-lite"/>
    </source>
</evidence>
<feature type="compositionally biased region" description="Basic residues" evidence="2">
    <location>
        <begin position="46"/>
        <end position="55"/>
    </location>
</feature>